<reference evidence="2" key="2">
    <citation type="submission" date="2020-11" db="EMBL/GenBank/DDBJ databases">
        <authorList>
            <person name="McCartney M.A."/>
            <person name="Auch B."/>
            <person name="Kono T."/>
            <person name="Mallez S."/>
            <person name="Becker A."/>
            <person name="Gohl D.M."/>
            <person name="Silverstein K.A.T."/>
            <person name="Koren S."/>
            <person name="Bechman K.B."/>
            <person name="Herman A."/>
            <person name="Abrahante J.E."/>
            <person name="Garbe J."/>
        </authorList>
    </citation>
    <scope>NUCLEOTIDE SEQUENCE</scope>
    <source>
        <strain evidence="2">Duluth1</strain>
        <tissue evidence="2">Whole animal</tissue>
    </source>
</reference>
<dbReference type="Pfam" id="PF00059">
    <property type="entry name" value="Lectin_C"/>
    <property type="match status" value="1"/>
</dbReference>
<evidence type="ECO:0000313" key="3">
    <source>
        <dbReference type="Proteomes" id="UP000828390"/>
    </source>
</evidence>
<reference evidence="2" key="1">
    <citation type="journal article" date="2019" name="bioRxiv">
        <title>The Genome of the Zebra Mussel, Dreissena polymorpha: A Resource for Invasive Species Research.</title>
        <authorList>
            <person name="McCartney M.A."/>
            <person name="Auch B."/>
            <person name="Kono T."/>
            <person name="Mallez S."/>
            <person name="Zhang Y."/>
            <person name="Obille A."/>
            <person name="Becker A."/>
            <person name="Abrahante J.E."/>
            <person name="Garbe J."/>
            <person name="Badalamenti J.P."/>
            <person name="Herman A."/>
            <person name="Mangelson H."/>
            <person name="Liachko I."/>
            <person name="Sullivan S."/>
            <person name="Sone E.D."/>
            <person name="Koren S."/>
            <person name="Silverstein K.A.T."/>
            <person name="Beckman K.B."/>
            <person name="Gohl D.M."/>
        </authorList>
    </citation>
    <scope>NUCLEOTIDE SEQUENCE</scope>
    <source>
        <strain evidence="2">Duluth1</strain>
        <tissue evidence="2">Whole animal</tissue>
    </source>
</reference>
<dbReference type="InterPro" id="IPR016186">
    <property type="entry name" value="C-type_lectin-like/link_sf"/>
</dbReference>
<dbReference type="SUPFAM" id="SSF56436">
    <property type="entry name" value="C-type lectin-like"/>
    <property type="match status" value="1"/>
</dbReference>
<dbReference type="InterPro" id="IPR001304">
    <property type="entry name" value="C-type_lectin-like"/>
</dbReference>
<dbReference type="Gene3D" id="3.10.100.10">
    <property type="entry name" value="Mannose-Binding Protein A, subunit A"/>
    <property type="match status" value="1"/>
</dbReference>
<sequence>MSSLVTKLVSLNEVFNRRLEGVKLHILALPDFAAKINKSEADFDKRSRSNALSVSSLVGNHGKSINITPGNAMDYNLATKVCSDIGGYLVEINSEEENEFIKNTFYKNWDIYIGGSDGIIEGNWEWAHSGDRIPMRNQEGL</sequence>
<proteinExistence type="predicted"/>
<evidence type="ECO:0000259" key="1">
    <source>
        <dbReference type="Pfam" id="PF00059"/>
    </source>
</evidence>
<name>A0A9D4LI90_DREPO</name>
<accession>A0A9D4LI90</accession>
<organism evidence="2 3">
    <name type="scientific">Dreissena polymorpha</name>
    <name type="common">Zebra mussel</name>
    <name type="synonym">Mytilus polymorpha</name>
    <dbReference type="NCBI Taxonomy" id="45954"/>
    <lineage>
        <taxon>Eukaryota</taxon>
        <taxon>Metazoa</taxon>
        <taxon>Spiralia</taxon>
        <taxon>Lophotrochozoa</taxon>
        <taxon>Mollusca</taxon>
        <taxon>Bivalvia</taxon>
        <taxon>Autobranchia</taxon>
        <taxon>Heteroconchia</taxon>
        <taxon>Euheterodonta</taxon>
        <taxon>Imparidentia</taxon>
        <taxon>Neoheterodontei</taxon>
        <taxon>Myida</taxon>
        <taxon>Dreissenoidea</taxon>
        <taxon>Dreissenidae</taxon>
        <taxon>Dreissena</taxon>
    </lineage>
</organism>
<dbReference type="EMBL" id="JAIWYP010000003">
    <property type="protein sequence ID" value="KAH3858349.1"/>
    <property type="molecule type" value="Genomic_DNA"/>
</dbReference>
<evidence type="ECO:0000313" key="2">
    <source>
        <dbReference type="EMBL" id="KAH3858349.1"/>
    </source>
</evidence>
<keyword evidence="3" id="KW-1185">Reference proteome</keyword>
<protein>
    <recommendedName>
        <fullName evidence="1">C-type lectin domain-containing protein</fullName>
    </recommendedName>
</protein>
<gene>
    <name evidence="2" type="ORF">DPMN_100972</name>
</gene>
<dbReference type="AlphaFoldDB" id="A0A9D4LI90"/>
<feature type="domain" description="C-type lectin" evidence="1">
    <location>
        <begin position="73"/>
        <end position="129"/>
    </location>
</feature>
<dbReference type="InterPro" id="IPR016187">
    <property type="entry name" value="CTDL_fold"/>
</dbReference>
<dbReference type="Proteomes" id="UP000828390">
    <property type="component" value="Unassembled WGS sequence"/>
</dbReference>
<comment type="caution">
    <text evidence="2">The sequence shown here is derived from an EMBL/GenBank/DDBJ whole genome shotgun (WGS) entry which is preliminary data.</text>
</comment>